<dbReference type="PROSITE" id="PS51186">
    <property type="entry name" value="GNAT"/>
    <property type="match status" value="1"/>
</dbReference>
<name>A0ABS4XMT8_GLUPR</name>
<keyword evidence="2 4" id="KW-0012">Acyltransferase</keyword>
<dbReference type="Proteomes" id="UP001195422">
    <property type="component" value="Unassembled WGS sequence"/>
</dbReference>
<dbReference type="RefSeq" id="WP_308425047.1">
    <property type="nucleotide sequence ID" value="NZ_BMPH01000005.1"/>
</dbReference>
<dbReference type="SUPFAM" id="SSF55729">
    <property type="entry name" value="Acyl-CoA N-acyltransferases (Nat)"/>
    <property type="match status" value="1"/>
</dbReference>
<evidence type="ECO:0000256" key="2">
    <source>
        <dbReference type="ARBA" id="ARBA00023315"/>
    </source>
</evidence>
<gene>
    <name evidence="4" type="ORF">JOF39_000905</name>
</gene>
<evidence type="ECO:0000259" key="3">
    <source>
        <dbReference type="PROSITE" id="PS51186"/>
    </source>
</evidence>
<evidence type="ECO:0000256" key="1">
    <source>
        <dbReference type="ARBA" id="ARBA00022679"/>
    </source>
</evidence>
<evidence type="ECO:0000313" key="5">
    <source>
        <dbReference type="Proteomes" id="UP001195422"/>
    </source>
</evidence>
<dbReference type="EMBL" id="JAGIOJ010000001">
    <property type="protein sequence ID" value="MBP2397824.1"/>
    <property type="molecule type" value="Genomic_DNA"/>
</dbReference>
<accession>A0ABS4XMT8</accession>
<dbReference type="Gene3D" id="3.40.630.30">
    <property type="match status" value="1"/>
</dbReference>
<feature type="domain" description="N-acetyltransferase" evidence="3">
    <location>
        <begin position="7"/>
        <end position="170"/>
    </location>
</feature>
<dbReference type="PANTHER" id="PTHR43072:SF23">
    <property type="entry name" value="UPF0039 PROTEIN C11D3.02C"/>
    <property type="match status" value="1"/>
</dbReference>
<evidence type="ECO:0000313" key="4">
    <source>
        <dbReference type="EMBL" id="MBP2397824.1"/>
    </source>
</evidence>
<sequence>MKPPAGVQLRPMAAGQWPGVERIYRQGVAGGLATFEGTVPSWEDFSARKIAQLGLVAVDRDSAVIGWIAASPVSARWAYRGVIEHSVYVDAAQAGRGVGTALLGALGARARARGYWTIQCAIFAENHASRALHRKAGFREVGCRERIAQASAGPFAGQWIDTVLYELRLESGAAAET</sequence>
<dbReference type="InterPro" id="IPR000182">
    <property type="entry name" value="GNAT_dom"/>
</dbReference>
<dbReference type="CDD" id="cd04301">
    <property type="entry name" value="NAT_SF"/>
    <property type="match status" value="1"/>
</dbReference>
<dbReference type="GO" id="GO:0102971">
    <property type="term" value="F:phosphinothricin N-acetyltransferase activity"/>
    <property type="evidence" value="ECO:0007669"/>
    <property type="project" value="UniProtKB-EC"/>
</dbReference>
<dbReference type="InterPro" id="IPR016181">
    <property type="entry name" value="Acyl_CoA_acyltransferase"/>
</dbReference>
<reference evidence="4 5" key="1">
    <citation type="submission" date="2021-03" db="EMBL/GenBank/DDBJ databases">
        <title>Sequencing the genomes of 1000 actinobacteria strains.</title>
        <authorList>
            <person name="Klenk H.-P."/>
        </authorList>
    </citation>
    <scope>NUCLEOTIDE SEQUENCE [LARGE SCALE GENOMIC DNA]</scope>
    <source>
        <strain evidence="4 5">DSM 20168</strain>
    </source>
</reference>
<protein>
    <submittedName>
        <fullName evidence="4">Phosphinothricin acetyltransferase</fullName>
        <ecNumber evidence="4">2.3.1.183</ecNumber>
    </submittedName>
</protein>
<keyword evidence="5" id="KW-1185">Reference proteome</keyword>
<dbReference type="PANTHER" id="PTHR43072">
    <property type="entry name" value="N-ACETYLTRANSFERASE"/>
    <property type="match status" value="1"/>
</dbReference>
<comment type="caution">
    <text evidence="4">The sequence shown here is derived from an EMBL/GenBank/DDBJ whole genome shotgun (WGS) entry which is preliminary data.</text>
</comment>
<dbReference type="EC" id="2.3.1.183" evidence="4"/>
<proteinExistence type="predicted"/>
<dbReference type="Pfam" id="PF00583">
    <property type="entry name" value="Acetyltransf_1"/>
    <property type="match status" value="1"/>
</dbReference>
<organism evidence="4 5">
    <name type="scientific">Glutamicibacter protophormiae</name>
    <name type="common">Brevibacterium protophormiae</name>
    <dbReference type="NCBI Taxonomy" id="37930"/>
    <lineage>
        <taxon>Bacteria</taxon>
        <taxon>Bacillati</taxon>
        <taxon>Actinomycetota</taxon>
        <taxon>Actinomycetes</taxon>
        <taxon>Micrococcales</taxon>
        <taxon>Micrococcaceae</taxon>
        <taxon>Glutamicibacter</taxon>
    </lineage>
</organism>
<keyword evidence="1 4" id="KW-0808">Transferase</keyword>